<dbReference type="EMBL" id="ABDG02000026">
    <property type="protein sequence ID" value="EHK42691.1"/>
    <property type="molecule type" value="Genomic_DNA"/>
</dbReference>
<accession>G9P2F4</accession>
<proteinExistence type="predicted"/>
<protein>
    <submittedName>
        <fullName evidence="1">Uncharacterized protein</fullName>
    </submittedName>
</protein>
<dbReference type="AlphaFoldDB" id="G9P2F4"/>
<name>G9P2F4_HYPAI</name>
<reference evidence="1 2" key="1">
    <citation type="journal article" date="2011" name="Genome Biol.">
        <title>Comparative genome sequence analysis underscores mycoparasitism as the ancestral life style of Trichoderma.</title>
        <authorList>
            <person name="Kubicek C.P."/>
            <person name="Herrera-Estrella A."/>
            <person name="Seidl-Seiboth V."/>
            <person name="Martinez D.A."/>
            <person name="Druzhinina I.S."/>
            <person name="Thon M."/>
            <person name="Zeilinger S."/>
            <person name="Casas-Flores S."/>
            <person name="Horwitz B.A."/>
            <person name="Mukherjee P.K."/>
            <person name="Mukherjee M."/>
            <person name="Kredics L."/>
            <person name="Alcaraz L.D."/>
            <person name="Aerts A."/>
            <person name="Antal Z."/>
            <person name="Atanasova L."/>
            <person name="Cervantes-Badillo M.G."/>
            <person name="Challacombe J."/>
            <person name="Chertkov O."/>
            <person name="McCluskey K."/>
            <person name="Coulpier F."/>
            <person name="Deshpande N."/>
            <person name="von Doehren H."/>
            <person name="Ebbole D.J."/>
            <person name="Esquivel-Naranjo E.U."/>
            <person name="Fekete E."/>
            <person name="Flipphi M."/>
            <person name="Glaser F."/>
            <person name="Gomez-Rodriguez E.Y."/>
            <person name="Gruber S."/>
            <person name="Han C."/>
            <person name="Henrissat B."/>
            <person name="Hermosa R."/>
            <person name="Hernandez-Onate M."/>
            <person name="Karaffa L."/>
            <person name="Kosti I."/>
            <person name="Le Crom S."/>
            <person name="Lindquist E."/>
            <person name="Lucas S."/>
            <person name="Luebeck M."/>
            <person name="Luebeck P.S."/>
            <person name="Margeot A."/>
            <person name="Metz B."/>
            <person name="Misra M."/>
            <person name="Nevalainen H."/>
            <person name="Omann M."/>
            <person name="Packer N."/>
            <person name="Perrone G."/>
            <person name="Uresti-Rivera E.E."/>
            <person name="Salamov A."/>
            <person name="Schmoll M."/>
            <person name="Seiboth B."/>
            <person name="Shapiro H."/>
            <person name="Sukno S."/>
            <person name="Tamayo-Ramos J.A."/>
            <person name="Tisch D."/>
            <person name="Wiest A."/>
            <person name="Wilkinson H.H."/>
            <person name="Zhang M."/>
            <person name="Coutinho P.M."/>
            <person name="Kenerley C.M."/>
            <person name="Monte E."/>
            <person name="Baker S.E."/>
            <person name="Grigoriev I.V."/>
        </authorList>
    </citation>
    <scope>NUCLEOTIDE SEQUENCE [LARGE SCALE GENOMIC DNA]</scope>
    <source>
        <strain evidence="2">ATCC 20476 / IMI 206040</strain>
    </source>
</reference>
<dbReference type="HOGENOM" id="CLU_2722559_0_0_1"/>
<gene>
    <name evidence="1" type="ORF">TRIATDRAFT_258114</name>
</gene>
<evidence type="ECO:0000313" key="1">
    <source>
        <dbReference type="EMBL" id="EHK42691.1"/>
    </source>
</evidence>
<evidence type="ECO:0000313" key="2">
    <source>
        <dbReference type="Proteomes" id="UP000005426"/>
    </source>
</evidence>
<keyword evidence="2" id="KW-1185">Reference proteome</keyword>
<comment type="caution">
    <text evidence="1">The sequence shown here is derived from an EMBL/GenBank/DDBJ whole genome shotgun (WGS) entry which is preliminary data.</text>
</comment>
<dbReference type="Proteomes" id="UP000005426">
    <property type="component" value="Unassembled WGS sequence"/>
</dbReference>
<sequence length="72" mass="7943">MVKPVDEHSRIDLAGGTEGGIHLLFFYRASSFLARQATTRSTASPDFMQGSVEGFMAKLNTVRDAFFAMEII</sequence>
<organism evidence="1 2">
    <name type="scientific">Hypocrea atroviridis (strain ATCC 20476 / IMI 206040)</name>
    <name type="common">Trichoderma atroviride</name>
    <dbReference type="NCBI Taxonomy" id="452589"/>
    <lineage>
        <taxon>Eukaryota</taxon>
        <taxon>Fungi</taxon>
        <taxon>Dikarya</taxon>
        <taxon>Ascomycota</taxon>
        <taxon>Pezizomycotina</taxon>
        <taxon>Sordariomycetes</taxon>
        <taxon>Hypocreomycetidae</taxon>
        <taxon>Hypocreales</taxon>
        <taxon>Hypocreaceae</taxon>
        <taxon>Trichoderma</taxon>
    </lineage>
</organism>